<sequence>MDAPADPGHQGRGGTATWRDVIPPHAVPVRARLLGKHHSQRYDNNASARCPVSALTQPKTWSTYFFTARVSNMREKRHRCDSPNGSSRRTSSAIRRKALMLKRGRDETERTVTETFKPIIKLLNRLVTLKEEKSPHVNKKKKLEQQTVKPDQNLKVEDSENDQTLKVKDPEKTLISDDDDEHTLMTEDEEELITENEDEDQRISHYFKLVKDASDDLDKRYGVYMKNDKFYFGKSPISFMGTRVYFGNVKHDASTGLLELLFKRIPNTDRITENDKSTYKKILEFTNAHRKGFADDGELRRYNSNKFSEIIEPLFKMGGGLFPSYKVAKRGRGLLPRYKVAKSHDSRKDFVYWNDPNELVDRLRLLVAERSAGNNAHDNEITSIIEELREDGYIY</sequence>
<reference evidence="3 4" key="1">
    <citation type="submission" date="2020-02" db="EMBL/GenBank/DDBJ databases">
        <authorList>
            <person name="Ferguson B K."/>
        </authorList>
    </citation>
    <scope>NUCLEOTIDE SEQUENCE [LARGE SCALE GENOMIC DNA]</scope>
</reference>
<feature type="region of interest" description="Disordered" evidence="1">
    <location>
        <begin position="76"/>
        <end position="95"/>
    </location>
</feature>
<feature type="region of interest" description="Disordered" evidence="1">
    <location>
        <begin position="1"/>
        <end position="20"/>
    </location>
</feature>
<name>A0A6H5IXT6_9HYME</name>
<dbReference type="OrthoDB" id="7482566at2759"/>
<protein>
    <recommendedName>
        <fullName evidence="2">DUF8207 domain-containing protein</fullName>
    </recommendedName>
</protein>
<feature type="domain" description="DUF8207" evidence="2">
    <location>
        <begin position="217"/>
        <end position="315"/>
    </location>
</feature>
<accession>A0A6H5IXT6</accession>
<dbReference type="EMBL" id="CADCXV010001054">
    <property type="protein sequence ID" value="CAB0040803.1"/>
    <property type="molecule type" value="Genomic_DNA"/>
</dbReference>
<evidence type="ECO:0000259" key="2">
    <source>
        <dbReference type="Pfam" id="PF26634"/>
    </source>
</evidence>
<feature type="compositionally biased region" description="Polar residues" evidence="1">
    <location>
        <begin position="83"/>
        <end position="93"/>
    </location>
</feature>
<dbReference type="PANTHER" id="PTHR35374">
    <property type="entry name" value="CYCLIN-DEPENDENT KINASE 11A-LIKE"/>
    <property type="match status" value="1"/>
</dbReference>
<dbReference type="Pfam" id="PF26634">
    <property type="entry name" value="DUF8207"/>
    <property type="match status" value="1"/>
</dbReference>
<organism evidence="3 4">
    <name type="scientific">Trichogramma brassicae</name>
    <dbReference type="NCBI Taxonomy" id="86971"/>
    <lineage>
        <taxon>Eukaryota</taxon>
        <taxon>Metazoa</taxon>
        <taxon>Ecdysozoa</taxon>
        <taxon>Arthropoda</taxon>
        <taxon>Hexapoda</taxon>
        <taxon>Insecta</taxon>
        <taxon>Pterygota</taxon>
        <taxon>Neoptera</taxon>
        <taxon>Endopterygota</taxon>
        <taxon>Hymenoptera</taxon>
        <taxon>Apocrita</taxon>
        <taxon>Proctotrupomorpha</taxon>
        <taxon>Chalcidoidea</taxon>
        <taxon>Trichogrammatidae</taxon>
        <taxon>Trichogramma</taxon>
    </lineage>
</organism>
<dbReference type="AlphaFoldDB" id="A0A6H5IXT6"/>
<proteinExistence type="predicted"/>
<dbReference type="PANTHER" id="PTHR35374:SF1">
    <property type="entry name" value="PROTEIN KINASE DOMAIN-CONTAINING PROTEIN"/>
    <property type="match status" value="1"/>
</dbReference>
<gene>
    <name evidence="3" type="ORF">TBRA_LOCUS12497</name>
</gene>
<feature type="region of interest" description="Disordered" evidence="1">
    <location>
        <begin position="133"/>
        <end position="164"/>
    </location>
</feature>
<dbReference type="InterPro" id="IPR058520">
    <property type="entry name" value="DUF8207"/>
</dbReference>
<dbReference type="Proteomes" id="UP000479190">
    <property type="component" value="Unassembled WGS sequence"/>
</dbReference>
<feature type="compositionally biased region" description="Basic and acidic residues" evidence="1">
    <location>
        <begin position="152"/>
        <end position="164"/>
    </location>
</feature>
<evidence type="ECO:0000256" key="1">
    <source>
        <dbReference type="SAM" id="MobiDB-lite"/>
    </source>
</evidence>
<evidence type="ECO:0000313" key="4">
    <source>
        <dbReference type="Proteomes" id="UP000479190"/>
    </source>
</evidence>
<evidence type="ECO:0000313" key="3">
    <source>
        <dbReference type="EMBL" id="CAB0040803.1"/>
    </source>
</evidence>
<keyword evidence="4" id="KW-1185">Reference proteome</keyword>